<dbReference type="Proteomes" id="UP000316095">
    <property type="component" value="Unassembled WGS sequence"/>
</dbReference>
<comment type="caution">
    <text evidence="1">The sequence shown here is derived from an EMBL/GenBank/DDBJ whole genome shotgun (WGS) entry which is preliminary data.</text>
</comment>
<name>A0A5C5XIR9_9PLAN</name>
<accession>A0A5C5XIR9</accession>
<dbReference type="EMBL" id="SJPG01000001">
    <property type="protein sequence ID" value="TWT62213.1"/>
    <property type="molecule type" value="Genomic_DNA"/>
</dbReference>
<evidence type="ECO:0000313" key="1">
    <source>
        <dbReference type="EMBL" id="TWT62213.1"/>
    </source>
</evidence>
<gene>
    <name evidence="1" type="ORF">Pan54_29540</name>
</gene>
<organism evidence="1 2">
    <name type="scientific">Rubinisphaera italica</name>
    <dbReference type="NCBI Taxonomy" id="2527969"/>
    <lineage>
        <taxon>Bacteria</taxon>
        <taxon>Pseudomonadati</taxon>
        <taxon>Planctomycetota</taxon>
        <taxon>Planctomycetia</taxon>
        <taxon>Planctomycetales</taxon>
        <taxon>Planctomycetaceae</taxon>
        <taxon>Rubinisphaera</taxon>
    </lineage>
</organism>
<evidence type="ECO:0000313" key="2">
    <source>
        <dbReference type="Proteomes" id="UP000316095"/>
    </source>
</evidence>
<sequence>MTHSLALRACIYVFNYVCRVARPRTSDGRGDCNNHALRFIQGRATHPTRVKAPWYFVKLFQSTSTHQRFHFPDTLHHAE</sequence>
<proteinExistence type="predicted"/>
<reference evidence="1 2" key="1">
    <citation type="submission" date="2019-02" db="EMBL/GenBank/DDBJ databases">
        <title>Deep-cultivation of Planctomycetes and their phenomic and genomic characterization uncovers novel biology.</title>
        <authorList>
            <person name="Wiegand S."/>
            <person name="Jogler M."/>
            <person name="Boedeker C."/>
            <person name="Pinto D."/>
            <person name="Vollmers J."/>
            <person name="Rivas-Marin E."/>
            <person name="Kohn T."/>
            <person name="Peeters S.H."/>
            <person name="Heuer A."/>
            <person name="Rast P."/>
            <person name="Oberbeckmann S."/>
            <person name="Bunk B."/>
            <person name="Jeske O."/>
            <person name="Meyerdierks A."/>
            <person name="Storesund J.E."/>
            <person name="Kallscheuer N."/>
            <person name="Luecker S."/>
            <person name="Lage O.M."/>
            <person name="Pohl T."/>
            <person name="Merkel B.J."/>
            <person name="Hornburger P."/>
            <person name="Mueller R.-W."/>
            <person name="Bruemmer F."/>
            <person name="Labrenz M."/>
            <person name="Spormann A.M."/>
            <person name="Op Den Camp H."/>
            <person name="Overmann J."/>
            <person name="Amann R."/>
            <person name="Jetten M.S.M."/>
            <person name="Mascher T."/>
            <person name="Medema M.H."/>
            <person name="Devos D.P."/>
            <person name="Kaster A.-K."/>
            <person name="Ovreas L."/>
            <person name="Rohde M."/>
            <person name="Galperin M.Y."/>
            <person name="Jogler C."/>
        </authorList>
    </citation>
    <scope>NUCLEOTIDE SEQUENCE [LARGE SCALE GENOMIC DNA]</scope>
    <source>
        <strain evidence="1 2">Pan54</strain>
    </source>
</reference>
<protein>
    <submittedName>
        <fullName evidence="1">Uncharacterized protein</fullName>
    </submittedName>
</protein>
<dbReference type="AlphaFoldDB" id="A0A5C5XIR9"/>
<keyword evidence="2" id="KW-1185">Reference proteome</keyword>